<name>A0AAD6WU30_9AGAR</name>
<proteinExistence type="predicted"/>
<keyword evidence="2" id="KW-1185">Reference proteome</keyword>
<protein>
    <submittedName>
        <fullName evidence="1">Uncharacterized protein</fullName>
    </submittedName>
</protein>
<gene>
    <name evidence="1" type="ORF">C8F04DRAFT_1269339</name>
</gene>
<sequence>MTDHNHQYQSQHHASAGANADSVPVTVAGALTDLGGSVDILSAHAAAVSTAPLSELPNALAGVTHAADNVHGALAVLAAAIGAANAAAQTTASPAPAPAPAPSTFIRTTGPWAAGLLYSVIPPVPLVAVPDNGGKWHAITRGKYIRLTQNSAVSLNAVTGASTGLSQKFTNQADALDYFNNALGTNALAVVR</sequence>
<evidence type="ECO:0000313" key="2">
    <source>
        <dbReference type="Proteomes" id="UP001218188"/>
    </source>
</evidence>
<reference evidence="1" key="1">
    <citation type="submission" date="2023-03" db="EMBL/GenBank/DDBJ databases">
        <title>Massive genome expansion in bonnet fungi (Mycena s.s.) driven by repeated elements and novel gene families across ecological guilds.</title>
        <authorList>
            <consortium name="Lawrence Berkeley National Laboratory"/>
            <person name="Harder C.B."/>
            <person name="Miyauchi S."/>
            <person name="Viragh M."/>
            <person name="Kuo A."/>
            <person name="Thoen E."/>
            <person name="Andreopoulos B."/>
            <person name="Lu D."/>
            <person name="Skrede I."/>
            <person name="Drula E."/>
            <person name="Henrissat B."/>
            <person name="Morin E."/>
            <person name="Kohler A."/>
            <person name="Barry K."/>
            <person name="LaButti K."/>
            <person name="Morin E."/>
            <person name="Salamov A."/>
            <person name="Lipzen A."/>
            <person name="Mereny Z."/>
            <person name="Hegedus B."/>
            <person name="Baldrian P."/>
            <person name="Stursova M."/>
            <person name="Weitz H."/>
            <person name="Taylor A."/>
            <person name="Grigoriev I.V."/>
            <person name="Nagy L.G."/>
            <person name="Martin F."/>
            <person name="Kauserud H."/>
        </authorList>
    </citation>
    <scope>NUCLEOTIDE SEQUENCE</scope>
    <source>
        <strain evidence="1">CBHHK200</strain>
    </source>
</reference>
<evidence type="ECO:0000313" key="1">
    <source>
        <dbReference type="EMBL" id="KAJ7025312.1"/>
    </source>
</evidence>
<dbReference type="Proteomes" id="UP001218188">
    <property type="component" value="Unassembled WGS sequence"/>
</dbReference>
<organism evidence="1 2">
    <name type="scientific">Mycena alexandri</name>
    <dbReference type="NCBI Taxonomy" id="1745969"/>
    <lineage>
        <taxon>Eukaryota</taxon>
        <taxon>Fungi</taxon>
        <taxon>Dikarya</taxon>
        <taxon>Basidiomycota</taxon>
        <taxon>Agaricomycotina</taxon>
        <taxon>Agaricomycetes</taxon>
        <taxon>Agaricomycetidae</taxon>
        <taxon>Agaricales</taxon>
        <taxon>Marasmiineae</taxon>
        <taxon>Mycenaceae</taxon>
        <taxon>Mycena</taxon>
    </lineage>
</organism>
<comment type="caution">
    <text evidence="1">The sequence shown here is derived from an EMBL/GenBank/DDBJ whole genome shotgun (WGS) entry which is preliminary data.</text>
</comment>
<accession>A0AAD6WU30</accession>
<dbReference type="AlphaFoldDB" id="A0AAD6WU30"/>
<dbReference type="EMBL" id="JARJCM010000155">
    <property type="protein sequence ID" value="KAJ7025312.1"/>
    <property type="molecule type" value="Genomic_DNA"/>
</dbReference>